<reference evidence="1" key="1">
    <citation type="journal article" date="2023" name="Mol. Phylogenet. Evol.">
        <title>Genome-scale phylogeny and comparative genomics of the fungal order Sordariales.</title>
        <authorList>
            <person name="Hensen N."/>
            <person name="Bonometti L."/>
            <person name="Westerberg I."/>
            <person name="Brannstrom I.O."/>
            <person name="Guillou S."/>
            <person name="Cros-Aarteil S."/>
            <person name="Calhoun S."/>
            <person name="Haridas S."/>
            <person name="Kuo A."/>
            <person name="Mondo S."/>
            <person name="Pangilinan J."/>
            <person name="Riley R."/>
            <person name="LaButti K."/>
            <person name="Andreopoulos B."/>
            <person name="Lipzen A."/>
            <person name="Chen C."/>
            <person name="Yan M."/>
            <person name="Daum C."/>
            <person name="Ng V."/>
            <person name="Clum A."/>
            <person name="Steindorff A."/>
            <person name="Ohm R.A."/>
            <person name="Martin F."/>
            <person name="Silar P."/>
            <person name="Natvig D.O."/>
            <person name="Lalanne C."/>
            <person name="Gautier V."/>
            <person name="Ament-Velasquez S.L."/>
            <person name="Kruys A."/>
            <person name="Hutchinson M.I."/>
            <person name="Powell A.J."/>
            <person name="Barry K."/>
            <person name="Miller A.N."/>
            <person name="Grigoriev I.V."/>
            <person name="Debuchy R."/>
            <person name="Gladieux P."/>
            <person name="Hiltunen Thoren M."/>
            <person name="Johannesson H."/>
        </authorList>
    </citation>
    <scope>NUCLEOTIDE SEQUENCE</scope>
    <source>
        <strain evidence="1">PSN243</strain>
    </source>
</reference>
<evidence type="ECO:0000313" key="1">
    <source>
        <dbReference type="EMBL" id="KAK4448876.1"/>
    </source>
</evidence>
<sequence>MAEAIALVALAGNVLQFLESGGKFASKAFEICRHAPNTQDGPSNLKRLRQTSTDLQGLLEKLHVPTPQTSGESARRSPSRDLAPLVSECSAVIQEVLDKLSRIDINSNFKRTNLILAEFKATWHRRDIQDLENRLIGLREHMRF</sequence>
<evidence type="ECO:0000313" key="2">
    <source>
        <dbReference type="Proteomes" id="UP001321760"/>
    </source>
</evidence>
<dbReference type="EMBL" id="MU865940">
    <property type="protein sequence ID" value="KAK4448876.1"/>
    <property type="molecule type" value="Genomic_DNA"/>
</dbReference>
<accession>A0AAV9GMD1</accession>
<gene>
    <name evidence="1" type="ORF">QBC34DRAFT_100512</name>
</gene>
<evidence type="ECO:0008006" key="3">
    <source>
        <dbReference type="Google" id="ProtNLM"/>
    </source>
</evidence>
<comment type="caution">
    <text evidence="1">The sequence shown here is derived from an EMBL/GenBank/DDBJ whole genome shotgun (WGS) entry which is preliminary data.</text>
</comment>
<organism evidence="1 2">
    <name type="scientific">Podospora aff. communis PSN243</name>
    <dbReference type="NCBI Taxonomy" id="3040156"/>
    <lineage>
        <taxon>Eukaryota</taxon>
        <taxon>Fungi</taxon>
        <taxon>Dikarya</taxon>
        <taxon>Ascomycota</taxon>
        <taxon>Pezizomycotina</taxon>
        <taxon>Sordariomycetes</taxon>
        <taxon>Sordariomycetidae</taxon>
        <taxon>Sordariales</taxon>
        <taxon>Podosporaceae</taxon>
        <taxon>Podospora</taxon>
    </lineage>
</organism>
<dbReference type="Proteomes" id="UP001321760">
    <property type="component" value="Unassembled WGS sequence"/>
</dbReference>
<reference evidence="1" key="2">
    <citation type="submission" date="2023-05" db="EMBL/GenBank/DDBJ databases">
        <authorList>
            <consortium name="Lawrence Berkeley National Laboratory"/>
            <person name="Steindorff A."/>
            <person name="Hensen N."/>
            <person name="Bonometti L."/>
            <person name="Westerberg I."/>
            <person name="Brannstrom I.O."/>
            <person name="Guillou S."/>
            <person name="Cros-Aarteil S."/>
            <person name="Calhoun S."/>
            <person name="Haridas S."/>
            <person name="Kuo A."/>
            <person name="Mondo S."/>
            <person name="Pangilinan J."/>
            <person name="Riley R."/>
            <person name="Labutti K."/>
            <person name="Andreopoulos B."/>
            <person name="Lipzen A."/>
            <person name="Chen C."/>
            <person name="Yanf M."/>
            <person name="Daum C."/>
            <person name="Ng V."/>
            <person name="Clum A."/>
            <person name="Ohm R."/>
            <person name="Martin F."/>
            <person name="Silar P."/>
            <person name="Natvig D."/>
            <person name="Lalanne C."/>
            <person name="Gautier V."/>
            <person name="Ament-Velasquez S.L."/>
            <person name="Kruys A."/>
            <person name="Hutchinson M.I."/>
            <person name="Powell A.J."/>
            <person name="Barry K."/>
            <person name="Miller A.N."/>
            <person name="Grigoriev I.V."/>
            <person name="Debuchy R."/>
            <person name="Gladieux P."/>
            <person name="Thoren M.H."/>
            <person name="Johannesson H."/>
        </authorList>
    </citation>
    <scope>NUCLEOTIDE SEQUENCE</scope>
    <source>
        <strain evidence="1">PSN243</strain>
    </source>
</reference>
<protein>
    <recommendedName>
        <fullName evidence="3">NACHT-NTPase and P-loop NTPases N-terminal domain-containing protein</fullName>
    </recommendedName>
</protein>
<proteinExistence type="predicted"/>
<dbReference type="AlphaFoldDB" id="A0AAV9GMD1"/>
<name>A0AAV9GMD1_9PEZI</name>
<keyword evidence="2" id="KW-1185">Reference proteome</keyword>